<dbReference type="AlphaFoldDB" id="A0A3B0RTZ3"/>
<evidence type="ECO:0000313" key="3">
    <source>
        <dbReference type="EMBL" id="VAV95429.1"/>
    </source>
</evidence>
<keyword evidence="1" id="KW-0732">Signal</keyword>
<name>A0A3B0RTZ3_9ZZZZ</name>
<dbReference type="GO" id="GO:0016020">
    <property type="term" value="C:membrane"/>
    <property type="evidence" value="ECO:0007669"/>
    <property type="project" value="InterPro"/>
</dbReference>
<proteinExistence type="predicted"/>
<reference evidence="3" key="1">
    <citation type="submission" date="2018-06" db="EMBL/GenBank/DDBJ databases">
        <authorList>
            <person name="Zhirakovskaya E."/>
        </authorList>
    </citation>
    <scope>NUCLEOTIDE SEQUENCE</scope>
</reference>
<dbReference type="InterPro" id="IPR008939">
    <property type="entry name" value="Lytic_TGlycosylase_superhlx_U"/>
</dbReference>
<evidence type="ECO:0000256" key="1">
    <source>
        <dbReference type="ARBA" id="ARBA00022729"/>
    </source>
</evidence>
<dbReference type="SUPFAM" id="SSF48435">
    <property type="entry name" value="Bacterial muramidases"/>
    <property type="match status" value="1"/>
</dbReference>
<accession>A0A3B0RTZ3</accession>
<sequence length="668" mass="75575">MRLFYLIILLVFIPFSASAEELPPSIKPMPPNISGFLTDIEFTYFRRAMNEARNKDWDAARSYRAGVTHVSASGLIDWQIALHDKNSSYFELAQAVRDLEDWPRHGRIRILAEAKIATSGMTSDAIVLWFAKWPPLSGDGKVAFAEALFANGQPDAGKAMLLDAWHHHPIDNKTVKQVLKSRGALLETADHETRVDMLLWRHQARAAQKLLSKTSKDFSKASKARIRLMRHSRGVDKAVEAVPASFTRNAGFLYERALWRRKKGRTKDALALVLAIPQTTVTHEGQKRLWTERHIHARRAIKDGEYQTAYKLAQAHGFERGADFAAGEWLAGWLALTKLAKPEIALKHFVRLTDNVSTPVSKARGHYWSGRAWSDIGDTENARDQYLKAAKFNFTYYGQLAQQQIAPGYLHLGNDPVPDEQDIAKFQAHPQIKAMNLLARIGDTANYRRFSYHLDDVLPGAVDHVMLAKLNREIGQNGIAIRAAKAALFKNEILPESLWPVLDIPAWKNRPEPALLLALSRQESELYPGAISHAGARGLMQLMPRTAKSTAKNQNKAYRKNWLTTDPIYNLDLGSAHLQELLDEFDGSYIMSAAAYNAGRSRVKKWIKDYGDPRKDVDPIDWVESIPFSETRNYVQRVLENVQVYRNRLSGQPTLIRLEQDLNRGHKT</sequence>
<protein>
    <submittedName>
        <fullName evidence="3">Soluble lytic murein transglycosylase</fullName>
        <ecNumber evidence="3">3.2.1.-</ecNumber>
    </submittedName>
</protein>
<dbReference type="GO" id="GO:0042597">
    <property type="term" value="C:periplasmic space"/>
    <property type="evidence" value="ECO:0007669"/>
    <property type="project" value="InterPro"/>
</dbReference>
<keyword evidence="3" id="KW-0326">Glycosidase</keyword>
<feature type="domain" description="Transglycosylase SLT" evidence="2">
    <location>
        <begin position="506"/>
        <end position="615"/>
    </location>
</feature>
<organism evidence="3">
    <name type="scientific">hydrothermal vent metagenome</name>
    <dbReference type="NCBI Taxonomy" id="652676"/>
    <lineage>
        <taxon>unclassified sequences</taxon>
        <taxon>metagenomes</taxon>
        <taxon>ecological metagenomes</taxon>
    </lineage>
</organism>
<dbReference type="Pfam" id="PF01464">
    <property type="entry name" value="SLT"/>
    <property type="match status" value="1"/>
</dbReference>
<dbReference type="PANTHER" id="PTHR37423:SF2">
    <property type="entry name" value="MEMBRANE-BOUND LYTIC MUREIN TRANSGLYCOSYLASE C"/>
    <property type="match status" value="1"/>
</dbReference>
<dbReference type="CDD" id="cd13401">
    <property type="entry name" value="Slt70-like"/>
    <property type="match status" value="1"/>
</dbReference>
<dbReference type="GO" id="GO:0008933">
    <property type="term" value="F:peptidoglycan lytic transglycosylase activity"/>
    <property type="evidence" value="ECO:0007669"/>
    <property type="project" value="InterPro"/>
</dbReference>
<dbReference type="PANTHER" id="PTHR37423">
    <property type="entry name" value="SOLUBLE LYTIC MUREIN TRANSGLYCOSYLASE-RELATED"/>
    <property type="match status" value="1"/>
</dbReference>
<dbReference type="EC" id="3.2.1.-" evidence="3"/>
<evidence type="ECO:0000259" key="2">
    <source>
        <dbReference type="Pfam" id="PF01464"/>
    </source>
</evidence>
<dbReference type="GO" id="GO:0004553">
    <property type="term" value="F:hydrolase activity, hydrolyzing O-glycosyl compounds"/>
    <property type="evidence" value="ECO:0007669"/>
    <property type="project" value="InterPro"/>
</dbReference>
<dbReference type="PROSITE" id="PS00922">
    <property type="entry name" value="TRANSGLYCOSYLASE"/>
    <property type="match status" value="1"/>
</dbReference>
<dbReference type="Gene3D" id="1.10.530.10">
    <property type="match status" value="1"/>
</dbReference>
<keyword evidence="3" id="KW-0378">Hydrolase</keyword>
<dbReference type="GO" id="GO:0000270">
    <property type="term" value="P:peptidoglycan metabolic process"/>
    <property type="evidence" value="ECO:0007669"/>
    <property type="project" value="InterPro"/>
</dbReference>
<dbReference type="InterPro" id="IPR023346">
    <property type="entry name" value="Lysozyme-like_dom_sf"/>
</dbReference>
<gene>
    <name evidence="3" type="ORF">MNBD_ALPHA06-1451</name>
</gene>
<dbReference type="EMBL" id="UOEE01000204">
    <property type="protein sequence ID" value="VAV95429.1"/>
    <property type="molecule type" value="Genomic_DNA"/>
</dbReference>
<dbReference type="Gene3D" id="1.25.20.10">
    <property type="entry name" value="Bacterial muramidases"/>
    <property type="match status" value="1"/>
</dbReference>
<dbReference type="InterPro" id="IPR008258">
    <property type="entry name" value="Transglycosylase_SLT_dom_1"/>
</dbReference>
<dbReference type="InterPro" id="IPR000189">
    <property type="entry name" value="Transglyc_AS"/>
</dbReference>
<dbReference type="SUPFAM" id="SSF53955">
    <property type="entry name" value="Lysozyme-like"/>
    <property type="match status" value="1"/>
</dbReference>